<comment type="similarity">
    <text evidence="1 2">Belongs to the anti-sigma-factor antagonist family.</text>
</comment>
<sequence>MFDKTPFRVEVRVTAPETTLLVLSGDLDYDTAPELSGFTRELLSGQVRNLDLDLSGLEFIDSSGVAALINVYNSTGEHDITMRIVALTPYLRHLLRVTALDRVFRLPQEQE</sequence>
<dbReference type="Gene3D" id="3.30.750.24">
    <property type="entry name" value="STAS domain"/>
    <property type="match status" value="1"/>
</dbReference>
<keyword evidence="5" id="KW-1185">Reference proteome</keyword>
<dbReference type="SUPFAM" id="SSF52091">
    <property type="entry name" value="SpoIIaa-like"/>
    <property type="match status" value="1"/>
</dbReference>
<dbReference type="NCBIfam" id="TIGR00377">
    <property type="entry name" value="ant_ant_sig"/>
    <property type="match status" value="1"/>
</dbReference>
<dbReference type="Proteomes" id="UP001501251">
    <property type="component" value="Unassembled WGS sequence"/>
</dbReference>
<dbReference type="PROSITE" id="PS50801">
    <property type="entry name" value="STAS"/>
    <property type="match status" value="1"/>
</dbReference>
<evidence type="ECO:0000256" key="2">
    <source>
        <dbReference type="RuleBase" id="RU003749"/>
    </source>
</evidence>
<protein>
    <recommendedName>
        <fullName evidence="2">Anti-sigma factor antagonist</fullName>
    </recommendedName>
</protein>
<feature type="domain" description="STAS" evidence="3">
    <location>
        <begin position="16"/>
        <end position="111"/>
    </location>
</feature>
<organism evidence="4 5">
    <name type="scientific">Streptosporangium oxazolinicum</name>
    <dbReference type="NCBI Taxonomy" id="909287"/>
    <lineage>
        <taxon>Bacteria</taxon>
        <taxon>Bacillati</taxon>
        <taxon>Actinomycetota</taxon>
        <taxon>Actinomycetes</taxon>
        <taxon>Streptosporangiales</taxon>
        <taxon>Streptosporangiaceae</taxon>
        <taxon>Streptosporangium</taxon>
    </lineage>
</organism>
<evidence type="ECO:0000313" key="4">
    <source>
        <dbReference type="EMBL" id="GAA4204081.1"/>
    </source>
</evidence>
<dbReference type="PANTHER" id="PTHR33495">
    <property type="entry name" value="ANTI-SIGMA FACTOR ANTAGONIST TM_1081-RELATED-RELATED"/>
    <property type="match status" value="1"/>
</dbReference>
<comment type="caution">
    <text evidence="4">The sequence shown here is derived from an EMBL/GenBank/DDBJ whole genome shotgun (WGS) entry which is preliminary data.</text>
</comment>
<dbReference type="InterPro" id="IPR002645">
    <property type="entry name" value="STAS_dom"/>
</dbReference>
<evidence type="ECO:0000313" key="5">
    <source>
        <dbReference type="Proteomes" id="UP001501251"/>
    </source>
</evidence>
<dbReference type="InterPro" id="IPR003658">
    <property type="entry name" value="Anti-sigma_ant"/>
</dbReference>
<gene>
    <name evidence="4" type="ORF">GCM10022252_62680</name>
</gene>
<dbReference type="InterPro" id="IPR036513">
    <property type="entry name" value="STAS_dom_sf"/>
</dbReference>
<dbReference type="RefSeq" id="WP_344921751.1">
    <property type="nucleotide sequence ID" value="NZ_BAABAQ010000013.1"/>
</dbReference>
<evidence type="ECO:0000256" key="1">
    <source>
        <dbReference type="ARBA" id="ARBA00009013"/>
    </source>
</evidence>
<dbReference type="InterPro" id="IPR058548">
    <property type="entry name" value="MlaB-like_STAS"/>
</dbReference>
<name>A0ABP8BDH0_9ACTN</name>
<dbReference type="CDD" id="cd07043">
    <property type="entry name" value="STAS_anti-anti-sigma_factors"/>
    <property type="match status" value="1"/>
</dbReference>
<reference evidence="5" key="1">
    <citation type="journal article" date="2019" name="Int. J. Syst. Evol. Microbiol.">
        <title>The Global Catalogue of Microorganisms (GCM) 10K type strain sequencing project: providing services to taxonomists for standard genome sequencing and annotation.</title>
        <authorList>
            <consortium name="The Broad Institute Genomics Platform"/>
            <consortium name="The Broad Institute Genome Sequencing Center for Infectious Disease"/>
            <person name="Wu L."/>
            <person name="Ma J."/>
        </authorList>
    </citation>
    <scope>NUCLEOTIDE SEQUENCE [LARGE SCALE GENOMIC DNA]</scope>
    <source>
        <strain evidence="5">JCM 17388</strain>
    </source>
</reference>
<evidence type="ECO:0000259" key="3">
    <source>
        <dbReference type="PROSITE" id="PS50801"/>
    </source>
</evidence>
<accession>A0ABP8BDH0</accession>
<proteinExistence type="inferred from homology"/>
<dbReference type="Pfam" id="PF13466">
    <property type="entry name" value="STAS_2"/>
    <property type="match status" value="1"/>
</dbReference>
<dbReference type="EMBL" id="BAABAQ010000013">
    <property type="protein sequence ID" value="GAA4204081.1"/>
    <property type="molecule type" value="Genomic_DNA"/>
</dbReference>